<proteinExistence type="predicted"/>
<comment type="caution">
    <text evidence="1">The sequence shown here is derived from an EMBL/GenBank/DDBJ whole genome shotgun (WGS) entry which is preliminary data.</text>
</comment>
<sequence>MLTHCADTDDPYVTVEVRNPNGREGTFAVKIRYKNAHGFAMSETYNQVSVPAKSTERVRVAVASMGPVDEIDRCEVDPRADAVQ</sequence>
<dbReference type="RefSeq" id="WP_151474927.1">
    <property type="nucleotide sequence ID" value="NZ_WBKG01000074.1"/>
</dbReference>
<reference evidence="1 2" key="1">
    <citation type="submission" date="2019-09" db="EMBL/GenBank/DDBJ databases">
        <title>Isolation and identification of active actinomycetes.</title>
        <authorList>
            <person name="Yu Z."/>
            <person name="Han C."/>
            <person name="Yu B."/>
        </authorList>
    </citation>
    <scope>NUCLEOTIDE SEQUENCE [LARGE SCALE GENOMIC DNA]</scope>
    <source>
        <strain evidence="1 2">NEAU-H2</strain>
    </source>
</reference>
<protein>
    <submittedName>
        <fullName evidence="1">Uncharacterized protein</fullName>
    </submittedName>
</protein>
<keyword evidence="2" id="KW-1185">Reference proteome</keyword>
<dbReference type="AlphaFoldDB" id="A0A7J5D430"/>
<accession>A0A7J5D430</accession>
<gene>
    <name evidence="1" type="ORF">F8144_43450</name>
</gene>
<evidence type="ECO:0000313" key="2">
    <source>
        <dbReference type="Proteomes" id="UP000442990"/>
    </source>
</evidence>
<organism evidence="1 2">
    <name type="scientific">Streptomyces triticiradicis</name>
    <dbReference type="NCBI Taxonomy" id="2651189"/>
    <lineage>
        <taxon>Bacteria</taxon>
        <taxon>Bacillati</taxon>
        <taxon>Actinomycetota</taxon>
        <taxon>Actinomycetes</taxon>
        <taxon>Kitasatosporales</taxon>
        <taxon>Streptomycetaceae</taxon>
        <taxon>Streptomyces</taxon>
    </lineage>
</organism>
<name>A0A7J5D430_9ACTN</name>
<dbReference type="Proteomes" id="UP000442990">
    <property type="component" value="Unassembled WGS sequence"/>
</dbReference>
<dbReference type="EMBL" id="WBKG01000074">
    <property type="protein sequence ID" value="KAB1976803.1"/>
    <property type="molecule type" value="Genomic_DNA"/>
</dbReference>
<evidence type="ECO:0000313" key="1">
    <source>
        <dbReference type="EMBL" id="KAB1976803.1"/>
    </source>
</evidence>